<evidence type="ECO:0000313" key="8">
    <source>
        <dbReference type="Proteomes" id="UP000191448"/>
    </source>
</evidence>
<dbReference type="Gene3D" id="2.60.260.20">
    <property type="entry name" value="Urease metallochaperone UreE, N-terminal domain"/>
    <property type="match status" value="1"/>
</dbReference>
<dbReference type="GO" id="GO:0019627">
    <property type="term" value="P:urea metabolic process"/>
    <property type="evidence" value="ECO:0007669"/>
    <property type="project" value="InterPro"/>
</dbReference>
<dbReference type="InterPro" id="IPR004029">
    <property type="entry name" value="UreE_N"/>
</dbReference>
<dbReference type="Pfam" id="PF02814">
    <property type="entry name" value="UreE_N"/>
    <property type="match status" value="1"/>
</dbReference>
<name>A0A1V4T0B5_9CLOT</name>
<evidence type="ECO:0000259" key="6">
    <source>
        <dbReference type="SMART" id="SM00988"/>
    </source>
</evidence>
<dbReference type="InterPro" id="IPR007864">
    <property type="entry name" value="UreE_C_dom"/>
</dbReference>
<evidence type="ECO:0000256" key="5">
    <source>
        <dbReference type="HAMAP-Rule" id="MF_00822"/>
    </source>
</evidence>
<dbReference type="OrthoDB" id="9810882at2"/>
<sequence>MIFERVLGNVENTNVDGCHVEKVYLNNEEMLKRIIRVTSDHGNDYGISLSQGEKLRDGDILMNDGYNVVVVKFNSEDVLVIKPKDMNQMGKIAHYIGNKHLPAQFMDGEMIIQYDYVVEEDLRLRGIDFSRENKELKEAFKHVDFAHKH</sequence>
<proteinExistence type="inferred from homology"/>
<protein>
    <recommendedName>
        <fullName evidence="5">Urease accessory protein UreE</fullName>
    </recommendedName>
</protein>
<dbReference type="SUPFAM" id="SSF69737">
    <property type="entry name" value="Urease metallochaperone UreE, C-terminal domain"/>
    <property type="match status" value="1"/>
</dbReference>
<accession>A0A1V4T0B5</accession>
<dbReference type="SUPFAM" id="SSF69287">
    <property type="entry name" value="Urease metallochaperone UreE, N-terminal domain"/>
    <property type="match status" value="1"/>
</dbReference>
<dbReference type="InterPro" id="IPR012406">
    <property type="entry name" value="UreE"/>
</dbReference>
<dbReference type="AlphaFoldDB" id="A0A1V4T0B5"/>
<keyword evidence="2 5" id="KW-0963">Cytoplasm</keyword>
<evidence type="ECO:0000256" key="4">
    <source>
        <dbReference type="ARBA" id="ARBA00023186"/>
    </source>
</evidence>
<evidence type="ECO:0000256" key="3">
    <source>
        <dbReference type="ARBA" id="ARBA00022596"/>
    </source>
</evidence>
<organism evidence="7 8">
    <name type="scientific">Clostridium thermobutyricum DSM 4928</name>
    <dbReference type="NCBI Taxonomy" id="1121339"/>
    <lineage>
        <taxon>Bacteria</taxon>
        <taxon>Bacillati</taxon>
        <taxon>Bacillota</taxon>
        <taxon>Clostridia</taxon>
        <taxon>Eubacteriales</taxon>
        <taxon>Clostridiaceae</taxon>
        <taxon>Clostridium</taxon>
    </lineage>
</organism>
<evidence type="ECO:0000256" key="2">
    <source>
        <dbReference type="ARBA" id="ARBA00022490"/>
    </source>
</evidence>
<keyword evidence="3 5" id="KW-0533">Nickel</keyword>
<evidence type="ECO:0000256" key="1">
    <source>
        <dbReference type="ARBA" id="ARBA00004496"/>
    </source>
</evidence>
<dbReference type="GO" id="GO:0006457">
    <property type="term" value="P:protein folding"/>
    <property type="evidence" value="ECO:0007669"/>
    <property type="project" value="InterPro"/>
</dbReference>
<dbReference type="SMART" id="SM00988">
    <property type="entry name" value="UreE_N"/>
    <property type="match status" value="1"/>
</dbReference>
<comment type="function">
    <text evidence="5">Involved in urease metallocenter assembly. Binds nickel. Probably functions as a nickel donor during metallocenter assembly.</text>
</comment>
<dbReference type="InterPro" id="IPR036118">
    <property type="entry name" value="UreE_N_sf"/>
</dbReference>
<feature type="domain" description="UreE urease accessory N-terminal" evidence="6">
    <location>
        <begin position="6"/>
        <end position="69"/>
    </location>
</feature>
<dbReference type="CDD" id="cd00571">
    <property type="entry name" value="UreE"/>
    <property type="match status" value="1"/>
</dbReference>
<dbReference type="GO" id="GO:0065003">
    <property type="term" value="P:protein-containing complex assembly"/>
    <property type="evidence" value="ECO:0007669"/>
    <property type="project" value="InterPro"/>
</dbReference>
<keyword evidence="4 5" id="KW-0143">Chaperone</keyword>
<dbReference type="GO" id="GO:0051082">
    <property type="term" value="F:unfolded protein binding"/>
    <property type="evidence" value="ECO:0007669"/>
    <property type="project" value="UniProtKB-UniRule"/>
</dbReference>
<gene>
    <name evidence="7" type="primary">ureE_1</name>
    <name evidence="5" type="synonym">ureE</name>
    <name evidence="7" type="ORF">CLTHE_03010</name>
</gene>
<dbReference type="Proteomes" id="UP000191448">
    <property type="component" value="Unassembled WGS sequence"/>
</dbReference>
<dbReference type="GO" id="GO:0005737">
    <property type="term" value="C:cytoplasm"/>
    <property type="evidence" value="ECO:0007669"/>
    <property type="project" value="UniProtKB-SubCell"/>
</dbReference>
<comment type="similarity">
    <text evidence="5">Belongs to the UreE family.</text>
</comment>
<reference evidence="7 8" key="1">
    <citation type="submission" date="2016-02" db="EMBL/GenBank/DDBJ databases">
        <title>Genome sequence of Clostridium thermobutyricum DSM 4928.</title>
        <authorList>
            <person name="Poehlein A."/>
            <person name="Daniel R."/>
        </authorList>
    </citation>
    <scope>NUCLEOTIDE SEQUENCE [LARGE SCALE GENOMIC DNA]</scope>
    <source>
        <strain evidence="7 8">DSM 4928</strain>
    </source>
</reference>
<dbReference type="RefSeq" id="WP_080021686.1">
    <property type="nucleotide sequence ID" value="NZ_LTAY01000019.1"/>
</dbReference>
<dbReference type="HAMAP" id="MF_00822">
    <property type="entry name" value="UreE"/>
    <property type="match status" value="1"/>
</dbReference>
<dbReference type="Gene3D" id="3.30.70.790">
    <property type="entry name" value="UreE, C-terminal domain"/>
    <property type="match status" value="1"/>
</dbReference>
<dbReference type="PIRSF" id="PIRSF036402">
    <property type="entry name" value="Ureas_acces_UreE"/>
    <property type="match status" value="1"/>
</dbReference>
<dbReference type="EMBL" id="LTAY01000019">
    <property type="protein sequence ID" value="OPX50089.1"/>
    <property type="molecule type" value="Genomic_DNA"/>
</dbReference>
<dbReference type="GO" id="GO:0016151">
    <property type="term" value="F:nickel cation binding"/>
    <property type="evidence" value="ECO:0007669"/>
    <property type="project" value="UniProtKB-UniRule"/>
</dbReference>
<evidence type="ECO:0000313" key="7">
    <source>
        <dbReference type="EMBL" id="OPX50089.1"/>
    </source>
</evidence>
<comment type="subcellular location">
    <subcellularLocation>
        <location evidence="1 5">Cytoplasm</location>
    </subcellularLocation>
</comment>
<comment type="caution">
    <text evidence="7">The sequence shown here is derived from an EMBL/GenBank/DDBJ whole genome shotgun (WGS) entry which is preliminary data.</text>
</comment>
<dbReference type="Pfam" id="PF05194">
    <property type="entry name" value="UreE_C"/>
    <property type="match status" value="1"/>
</dbReference>